<accession>A0A1I7HAK4</accession>
<dbReference type="OrthoDB" id="9809679at2"/>
<comment type="function">
    <text evidence="6">Binds and transfers iron-sulfur (Fe-S) clusters to target apoproteins. Can hydrolyze ATP.</text>
</comment>
<dbReference type="GO" id="GO:0046872">
    <property type="term" value="F:metal ion binding"/>
    <property type="evidence" value="ECO:0007669"/>
    <property type="project" value="UniProtKB-KW"/>
</dbReference>
<dbReference type="Gene3D" id="3.40.50.300">
    <property type="entry name" value="P-loop containing nucleotide triphosphate hydrolases"/>
    <property type="match status" value="1"/>
</dbReference>
<reference evidence="7 8" key="1">
    <citation type="submission" date="2016-10" db="EMBL/GenBank/DDBJ databases">
        <authorList>
            <person name="de Groot N.N."/>
        </authorList>
    </citation>
    <scope>NUCLEOTIDE SEQUENCE [LARGE SCALE GENOMIC DNA]</scope>
    <source>
        <strain evidence="7 8">KHGC13</strain>
    </source>
</reference>
<dbReference type="InterPro" id="IPR033756">
    <property type="entry name" value="YlxH/NBP35"/>
</dbReference>
<evidence type="ECO:0000256" key="6">
    <source>
        <dbReference type="HAMAP-Rule" id="MF_02040"/>
    </source>
</evidence>
<evidence type="ECO:0000313" key="8">
    <source>
        <dbReference type="Proteomes" id="UP000198817"/>
    </source>
</evidence>
<sequence length="273" mass="29261">MAECNHDCDHCGSNGSCGDQGPKKAPMNKRSNVRKVIGVVSGKGGVGKSSVTSMLAAATRRAGKNVAVLDADLTGPSIPKAFGITERPMGTSDEQIIPVKSETGIEIMSTNLLLENETDPVIWRGPVLIGVVEQFWSDVVWGDVDVMYVDMPPGTGDVPLTVYQSLPLDGIIIVTSPQQLVEMIVEKAYNMAAMMNVPVLGIVENMSYFQCPDCGKKHQIFGESRIDEVAKAHGIPNVVKLPMDPAVARACDDGVIETYVSRDMDELAAKLAE</sequence>
<evidence type="ECO:0000256" key="2">
    <source>
        <dbReference type="ARBA" id="ARBA00022741"/>
    </source>
</evidence>
<protein>
    <recommendedName>
        <fullName evidence="6">Iron-sulfur cluster carrier protein</fullName>
    </recommendedName>
</protein>
<dbReference type="Proteomes" id="UP000198817">
    <property type="component" value="Unassembled WGS sequence"/>
</dbReference>
<dbReference type="GO" id="GO:0016887">
    <property type="term" value="F:ATP hydrolysis activity"/>
    <property type="evidence" value="ECO:0007669"/>
    <property type="project" value="UniProtKB-UniRule"/>
</dbReference>
<evidence type="ECO:0000256" key="1">
    <source>
        <dbReference type="ARBA" id="ARBA00022723"/>
    </source>
</evidence>
<dbReference type="RefSeq" id="WP_090163781.1">
    <property type="nucleotide sequence ID" value="NZ_FNBF01000015.1"/>
</dbReference>
<keyword evidence="1 6" id="KW-0479">Metal-binding</keyword>
<keyword evidence="6" id="KW-0378">Hydrolase</keyword>
<feature type="binding site" evidence="6">
    <location>
        <begin position="42"/>
        <end position="49"/>
    </location>
    <ligand>
        <name>ATP</name>
        <dbReference type="ChEBI" id="CHEBI:30616"/>
    </ligand>
</feature>
<dbReference type="InterPro" id="IPR019591">
    <property type="entry name" value="Mrp/NBP35_ATP-bd"/>
</dbReference>
<organism evidence="7 8">
    <name type="scientific">Eubacterium pyruvativorans</name>
    <dbReference type="NCBI Taxonomy" id="155865"/>
    <lineage>
        <taxon>Bacteria</taxon>
        <taxon>Bacillati</taxon>
        <taxon>Bacillota</taxon>
        <taxon>Clostridia</taxon>
        <taxon>Eubacteriales</taxon>
        <taxon>Eubacteriaceae</taxon>
        <taxon>Eubacterium</taxon>
    </lineage>
</organism>
<dbReference type="EMBL" id="FPBT01000014">
    <property type="protein sequence ID" value="SFU57717.1"/>
    <property type="molecule type" value="Genomic_DNA"/>
</dbReference>
<gene>
    <name evidence="7" type="ORF">SAMN05216508_11427</name>
</gene>
<comment type="similarity">
    <text evidence="6">Belongs to the Mrp/NBP35 ATP-binding proteins family.</text>
</comment>
<evidence type="ECO:0000256" key="3">
    <source>
        <dbReference type="ARBA" id="ARBA00022840"/>
    </source>
</evidence>
<dbReference type="GO" id="GO:0005524">
    <property type="term" value="F:ATP binding"/>
    <property type="evidence" value="ECO:0007669"/>
    <property type="project" value="UniProtKB-UniRule"/>
</dbReference>
<dbReference type="FunFam" id="3.40.50.300:FF:001119">
    <property type="entry name" value="Iron-sulfur cluster carrier protein"/>
    <property type="match status" value="1"/>
</dbReference>
<evidence type="ECO:0000313" key="7">
    <source>
        <dbReference type="EMBL" id="SFU57717.1"/>
    </source>
</evidence>
<dbReference type="Pfam" id="PF10609">
    <property type="entry name" value="ParA"/>
    <property type="match status" value="1"/>
</dbReference>
<keyword evidence="4 6" id="KW-0408">Iron</keyword>
<dbReference type="GeneID" id="78354768"/>
<keyword evidence="8" id="KW-1185">Reference proteome</keyword>
<dbReference type="HAMAP" id="MF_02040">
    <property type="entry name" value="Mrp_NBP35"/>
    <property type="match status" value="1"/>
</dbReference>
<dbReference type="SUPFAM" id="SSF52540">
    <property type="entry name" value="P-loop containing nucleoside triphosphate hydrolases"/>
    <property type="match status" value="1"/>
</dbReference>
<keyword evidence="5 6" id="KW-0411">Iron-sulfur</keyword>
<dbReference type="AlphaFoldDB" id="A0A1I7HAK4"/>
<name>A0A1I7HAK4_9FIRM</name>
<keyword evidence="2 6" id="KW-0547">Nucleotide-binding</keyword>
<dbReference type="CDD" id="cd02037">
    <property type="entry name" value="Mrp_NBP35"/>
    <property type="match status" value="1"/>
</dbReference>
<dbReference type="PANTHER" id="PTHR42961">
    <property type="entry name" value="IRON-SULFUR PROTEIN NUBPL"/>
    <property type="match status" value="1"/>
</dbReference>
<comment type="subunit">
    <text evidence="6">Homodimer.</text>
</comment>
<dbReference type="InterPro" id="IPR044304">
    <property type="entry name" value="NUBPL-like"/>
</dbReference>
<dbReference type="GO" id="GO:0051539">
    <property type="term" value="F:4 iron, 4 sulfur cluster binding"/>
    <property type="evidence" value="ECO:0007669"/>
    <property type="project" value="TreeGrafter"/>
</dbReference>
<dbReference type="InterPro" id="IPR027417">
    <property type="entry name" value="P-loop_NTPase"/>
</dbReference>
<dbReference type="STRING" id="155865.SAMN05216515_11527"/>
<dbReference type="GO" id="GO:0140663">
    <property type="term" value="F:ATP-dependent FeS chaperone activity"/>
    <property type="evidence" value="ECO:0007669"/>
    <property type="project" value="InterPro"/>
</dbReference>
<dbReference type="GO" id="GO:0016226">
    <property type="term" value="P:iron-sulfur cluster assembly"/>
    <property type="evidence" value="ECO:0007669"/>
    <property type="project" value="InterPro"/>
</dbReference>
<dbReference type="PANTHER" id="PTHR42961:SF2">
    <property type="entry name" value="IRON-SULFUR PROTEIN NUBPL"/>
    <property type="match status" value="1"/>
</dbReference>
<proteinExistence type="inferred from homology"/>
<keyword evidence="3 6" id="KW-0067">ATP-binding</keyword>
<evidence type="ECO:0000256" key="4">
    <source>
        <dbReference type="ARBA" id="ARBA00023004"/>
    </source>
</evidence>
<evidence type="ECO:0000256" key="5">
    <source>
        <dbReference type="ARBA" id="ARBA00023014"/>
    </source>
</evidence>